<keyword evidence="2 4" id="KW-0808">Transferase</keyword>
<dbReference type="SUPFAM" id="SSF53335">
    <property type="entry name" value="S-adenosyl-L-methionine-dependent methyltransferases"/>
    <property type="match status" value="1"/>
</dbReference>
<feature type="domain" description="Histidine-specific methyltransferase SAM-dependent" evidence="3">
    <location>
        <begin position="21"/>
        <end position="316"/>
    </location>
</feature>
<dbReference type="GO" id="GO:0032259">
    <property type="term" value="P:methylation"/>
    <property type="evidence" value="ECO:0007669"/>
    <property type="project" value="UniProtKB-KW"/>
</dbReference>
<keyword evidence="1 4" id="KW-0489">Methyltransferase</keyword>
<dbReference type="InterPro" id="IPR051128">
    <property type="entry name" value="EgtD_Methyltrsf_superfamily"/>
</dbReference>
<dbReference type="EMBL" id="SNVV01000003">
    <property type="protein sequence ID" value="TDN55946.1"/>
    <property type="molecule type" value="Genomic_DNA"/>
</dbReference>
<keyword evidence="5" id="KW-1185">Reference proteome</keyword>
<reference evidence="4 5" key="1">
    <citation type="submission" date="2019-03" db="EMBL/GenBank/DDBJ databases">
        <title>Genomic Encyclopedia of Type Strains, Phase IV (KMG-IV): sequencing the most valuable type-strain genomes for metagenomic binning, comparative biology and taxonomic classification.</title>
        <authorList>
            <person name="Goeker M."/>
        </authorList>
    </citation>
    <scope>NUCLEOTIDE SEQUENCE [LARGE SCALE GENOMIC DNA]</scope>
    <source>
        <strain evidence="4 5">DSM 12121</strain>
    </source>
</reference>
<name>A0A4R6ECQ0_9RHOO</name>
<evidence type="ECO:0000313" key="5">
    <source>
        <dbReference type="Proteomes" id="UP000295129"/>
    </source>
</evidence>
<dbReference type="InterPro" id="IPR029063">
    <property type="entry name" value="SAM-dependent_MTases_sf"/>
</dbReference>
<dbReference type="Proteomes" id="UP000295129">
    <property type="component" value="Unassembled WGS sequence"/>
</dbReference>
<dbReference type="RefSeq" id="WP_133589275.1">
    <property type="nucleotide sequence ID" value="NZ_SNVV01000003.1"/>
</dbReference>
<dbReference type="Pfam" id="PF10017">
    <property type="entry name" value="Methyltransf_33"/>
    <property type="match status" value="1"/>
</dbReference>
<dbReference type="PANTHER" id="PTHR43397:SF1">
    <property type="entry name" value="ERGOTHIONEINE BIOSYNTHESIS PROTEIN 1"/>
    <property type="match status" value="1"/>
</dbReference>
<proteinExistence type="predicted"/>
<evidence type="ECO:0000256" key="2">
    <source>
        <dbReference type="ARBA" id="ARBA00022679"/>
    </source>
</evidence>
<sequence>MHALEAAAFAAEDSTQDFAGALLAGLHAQPKRVPCKFLYDAEGSALFERICELPEYYPTRTEMALLKEHAAEFARYMGPDVELIEFGAGSGRKASMLLDALEQPRLYMPIDISPDAVAAAAGTVWHAFPRLKVVPVEADYTGPLALEPQRGQRRVGFFPGSTIGNFPPDEALAFLRRLAELLRGGGLLIGVDLVKDPALLHAAYNDAAGVTAAFNRNLLARANRELEADFLLDRFAHYAFYQPVARRVEMHLVSLVQQQVHVCGQAISFAAGETLHTEDSYKYSVLGFHSLAAQAGFLPRATRVDPEHRFSLHWLEVPA</sequence>
<evidence type="ECO:0000256" key="1">
    <source>
        <dbReference type="ARBA" id="ARBA00022603"/>
    </source>
</evidence>
<organism evidence="4 5">
    <name type="scientific">Azoarcus indigens</name>
    <dbReference type="NCBI Taxonomy" id="29545"/>
    <lineage>
        <taxon>Bacteria</taxon>
        <taxon>Pseudomonadati</taxon>
        <taxon>Pseudomonadota</taxon>
        <taxon>Betaproteobacteria</taxon>
        <taxon>Rhodocyclales</taxon>
        <taxon>Zoogloeaceae</taxon>
        <taxon>Azoarcus</taxon>
    </lineage>
</organism>
<dbReference type="PIRSF" id="PIRSF018005">
    <property type="entry name" value="UCP018005"/>
    <property type="match status" value="1"/>
</dbReference>
<gene>
    <name evidence="4" type="ORF">C7389_103284</name>
</gene>
<dbReference type="OrthoDB" id="5289726at2"/>
<protein>
    <submittedName>
        <fullName evidence="4">Dimethylhistidine N-methyltransferase</fullName>
    </submittedName>
</protein>
<dbReference type="InterPro" id="IPR019257">
    <property type="entry name" value="MeTrfase_dom"/>
</dbReference>
<comment type="caution">
    <text evidence="4">The sequence shown here is derived from an EMBL/GenBank/DDBJ whole genome shotgun (WGS) entry which is preliminary data.</text>
</comment>
<dbReference type="InterPro" id="IPR017804">
    <property type="entry name" value="MeTrfase_EgtD-like"/>
</dbReference>
<accession>A0A4R6ECQ0</accession>
<dbReference type="AlphaFoldDB" id="A0A4R6ECQ0"/>
<evidence type="ECO:0000259" key="3">
    <source>
        <dbReference type="Pfam" id="PF10017"/>
    </source>
</evidence>
<dbReference type="NCBIfam" id="TIGR03438">
    <property type="entry name" value="egtD_ergothio"/>
    <property type="match status" value="1"/>
</dbReference>
<evidence type="ECO:0000313" key="4">
    <source>
        <dbReference type="EMBL" id="TDN55946.1"/>
    </source>
</evidence>
<dbReference type="Gene3D" id="3.40.50.150">
    <property type="entry name" value="Vaccinia Virus protein VP39"/>
    <property type="match status" value="1"/>
</dbReference>
<dbReference type="PANTHER" id="PTHR43397">
    <property type="entry name" value="ERGOTHIONEINE BIOSYNTHESIS PROTEIN 1"/>
    <property type="match status" value="1"/>
</dbReference>
<dbReference type="GO" id="GO:0008168">
    <property type="term" value="F:methyltransferase activity"/>
    <property type="evidence" value="ECO:0007669"/>
    <property type="project" value="UniProtKB-KW"/>
</dbReference>
<dbReference type="InterPro" id="IPR035094">
    <property type="entry name" value="EgtD"/>
</dbReference>